<dbReference type="AlphaFoldDB" id="A0A5J9WB62"/>
<dbReference type="EMBL" id="RWGY01000004">
    <property type="protein sequence ID" value="TVU45135.1"/>
    <property type="molecule type" value="Genomic_DNA"/>
</dbReference>
<name>A0A5J9WB62_9POAL</name>
<sequence>MVSAIFGQHCLFSASHVAPNFLRISLRVISYARALIVALINLPPPPPAPAPAPAIAEFGAPVHHHSFSVPFR</sequence>
<dbReference type="Proteomes" id="UP000324897">
    <property type="component" value="Chromosome 5"/>
</dbReference>
<organism evidence="1 2">
    <name type="scientific">Eragrostis curvula</name>
    <name type="common">weeping love grass</name>
    <dbReference type="NCBI Taxonomy" id="38414"/>
    <lineage>
        <taxon>Eukaryota</taxon>
        <taxon>Viridiplantae</taxon>
        <taxon>Streptophyta</taxon>
        <taxon>Embryophyta</taxon>
        <taxon>Tracheophyta</taxon>
        <taxon>Spermatophyta</taxon>
        <taxon>Magnoliopsida</taxon>
        <taxon>Liliopsida</taxon>
        <taxon>Poales</taxon>
        <taxon>Poaceae</taxon>
        <taxon>PACMAD clade</taxon>
        <taxon>Chloridoideae</taxon>
        <taxon>Eragrostideae</taxon>
        <taxon>Eragrostidinae</taxon>
        <taxon>Eragrostis</taxon>
    </lineage>
</organism>
<evidence type="ECO:0000313" key="1">
    <source>
        <dbReference type="EMBL" id="TVU45135.1"/>
    </source>
</evidence>
<comment type="caution">
    <text evidence="1">The sequence shown here is derived from an EMBL/GenBank/DDBJ whole genome shotgun (WGS) entry which is preliminary data.</text>
</comment>
<gene>
    <name evidence="1" type="ORF">EJB05_04610</name>
</gene>
<protein>
    <submittedName>
        <fullName evidence="1">Uncharacterized protein</fullName>
    </submittedName>
</protein>
<reference evidence="1 2" key="1">
    <citation type="journal article" date="2019" name="Sci. Rep.">
        <title>A high-quality genome of Eragrostis curvula grass provides insights into Poaceae evolution and supports new strategies to enhance forage quality.</title>
        <authorList>
            <person name="Carballo J."/>
            <person name="Santos B.A.C.M."/>
            <person name="Zappacosta D."/>
            <person name="Garbus I."/>
            <person name="Selva J.P."/>
            <person name="Gallo C.A."/>
            <person name="Diaz A."/>
            <person name="Albertini E."/>
            <person name="Caccamo M."/>
            <person name="Echenique V."/>
        </authorList>
    </citation>
    <scope>NUCLEOTIDE SEQUENCE [LARGE SCALE GENOMIC DNA]</scope>
    <source>
        <strain evidence="2">cv. Victoria</strain>
        <tissue evidence="1">Leaf</tissue>
    </source>
</reference>
<evidence type="ECO:0000313" key="2">
    <source>
        <dbReference type="Proteomes" id="UP000324897"/>
    </source>
</evidence>
<keyword evidence="2" id="KW-1185">Reference proteome</keyword>
<proteinExistence type="predicted"/>
<dbReference type="Gramene" id="TVU45135">
    <property type="protein sequence ID" value="TVU45135"/>
    <property type="gene ID" value="EJB05_04610"/>
</dbReference>
<accession>A0A5J9WB62</accession>